<dbReference type="SUPFAM" id="SSF52833">
    <property type="entry name" value="Thioredoxin-like"/>
    <property type="match status" value="1"/>
</dbReference>
<accession>A0AA88GSK0</accession>
<dbReference type="Proteomes" id="UP000816034">
    <property type="component" value="Unassembled WGS sequence"/>
</dbReference>
<protein>
    <recommendedName>
        <fullName evidence="2">Glutaredoxin domain-containing protein</fullName>
    </recommendedName>
</protein>
<dbReference type="EMBL" id="PYSW02000016">
    <property type="protein sequence ID" value="KAG2386252.1"/>
    <property type="molecule type" value="Genomic_DNA"/>
</dbReference>
<sequence>MSANTQTTVKRGELFVYISYISAIRSRSSKCKTLLQILDSNQVKYTVIDLGIVPEKIHEMLKFNGGIHDLPQVFVDTKFVGTFDDVEEWIEEERLLTELQQAGYKGGPNPPHVDQEEVNRMIEEFKTKFPEEVLSEEAKQEKISIIEKVKQEKLEQRSKLQESSATNTTQSENASNAAVQHNEQEDEVEDEDEEEQPAEEEPYDDEEEEEEYVRKYDPNRDSDDEYY</sequence>
<dbReference type="InterPro" id="IPR036249">
    <property type="entry name" value="Thioredoxin-like_sf"/>
</dbReference>
<dbReference type="PROSITE" id="PS51354">
    <property type="entry name" value="GLUTAREDOXIN_2"/>
    <property type="match status" value="1"/>
</dbReference>
<dbReference type="AlphaFoldDB" id="A0AA88GSK0"/>
<feature type="compositionally biased region" description="Acidic residues" evidence="1">
    <location>
        <begin position="184"/>
        <end position="211"/>
    </location>
</feature>
<name>A0AA88GSK0_NAELO</name>
<proteinExistence type="predicted"/>
<dbReference type="InterPro" id="IPR002109">
    <property type="entry name" value="Glutaredoxin"/>
</dbReference>
<gene>
    <name evidence="3" type="ORF">C9374_002698</name>
</gene>
<feature type="compositionally biased region" description="Basic and acidic residues" evidence="1">
    <location>
        <begin position="212"/>
        <end position="221"/>
    </location>
</feature>
<comment type="caution">
    <text evidence="3">The sequence shown here is derived from an EMBL/GenBank/DDBJ whole genome shotgun (WGS) entry which is preliminary data.</text>
</comment>
<keyword evidence="4" id="KW-1185">Reference proteome</keyword>
<evidence type="ECO:0000313" key="3">
    <source>
        <dbReference type="EMBL" id="KAG2386252.1"/>
    </source>
</evidence>
<evidence type="ECO:0000259" key="2">
    <source>
        <dbReference type="Pfam" id="PF00462"/>
    </source>
</evidence>
<dbReference type="GeneID" id="68095153"/>
<dbReference type="Pfam" id="PF00462">
    <property type="entry name" value="Glutaredoxin"/>
    <property type="match status" value="1"/>
</dbReference>
<dbReference type="CDD" id="cd02066">
    <property type="entry name" value="GRX_family"/>
    <property type="match status" value="1"/>
</dbReference>
<dbReference type="Gene3D" id="3.40.30.10">
    <property type="entry name" value="Glutaredoxin"/>
    <property type="match status" value="1"/>
</dbReference>
<evidence type="ECO:0000313" key="4">
    <source>
        <dbReference type="Proteomes" id="UP000816034"/>
    </source>
</evidence>
<feature type="domain" description="Glutaredoxin" evidence="2">
    <location>
        <begin position="31"/>
        <end position="80"/>
    </location>
</feature>
<organism evidence="3 4">
    <name type="scientific">Naegleria lovaniensis</name>
    <name type="common">Amoeba</name>
    <dbReference type="NCBI Taxonomy" id="51637"/>
    <lineage>
        <taxon>Eukaryota</taxon>
        <taxon>Discoba</taxon>
        <taxon>Heterolobosea</taxon>
        <taxon>Tetramitia</taxon>
        <taxon>Eutetramitia</taxon>
        <taxon>Vahlkampfiidae</taxon>
        <taxon>Naegleria</taxon>
    </lineage>
</organism>
<feature type="compositionally biased region" description="Polar residues" evidence="1">
    <location>
        <begin position="161"/>
        <end position="181"/>
    </location>
</feature>
<dbReference type="RefSeq" id="XP_044550244.1">
    <property type="nucleotide sequence ID" value="XM_044692143.1"/>
</dbReference>
<feature type="region of interest" description="Disordered" evidence="1">
    <location>
        <begin position="155"/>
        <end position="227"/>
    </location>
</feature>
<evidence type="ECO:0000256" key="1">
    <source>
        <dbReference type="SAM" id="MobiDB-lite"/>
    </source>
</evidence>
<reference evidence="3 4" key="1">
    <citation type="journal article" date="2018" name="BMC Genomics">
        <title>The genome of Naegleria lovaniensis, the basis for a comparative approach to unravel pathogenicity factors of the human pathogenic amoeba N. fowleri.</title>
        <authorList>
            <person name="Liechti N."/>
            <person name="Schurch N."/>
            <person name="Bruggmann R."/>
            <person name="Wittwer M."/>
        </authorList>
    </citation>
    <scope>NUCLEOTIDE SEQUENCE [LARGE SCALE GENOMIC DNA]</scope>
    <source>
        <strain evidence="3 4">ATCC 30569</strain>
    </source>
</reference>